<evidence type="ECO:0000256" key="8">
    <source>
        <dbReference type="ARBA" id="ARBA00023054"/>
    </source>
</evidence>
<reference evidence="14 15" key="1">
    <citation type="journal article" date="2016" name="Mol. Biol. Evol.">
        <title>Comparative Genomics of Early-Diverging Mushroom-Forming Fungi Provides Insights into the Origins of Lignocellulose Decay Capabilities.</title>
        <authorList>
            <person name="Nagy L.G."/>
            <person name="Riley R."/>
            <person name="Tritt A."/>
            <person name="Adam C."/>
            <person name="Daum C."/>
            <person name="Floudas D."/>
            <person name="Sun H."/>
            <person name="Yadav J.S."/>
            <person name="Pangilinan J."/>
            <person name="Larsson K.H."/>
            <person name="Matsuura K."/>
            <person name="Barry K."/>
            <person name="Labutti K."/>
            <person name="Kuo R."/>
            <person name="Ohm R.A."/>
            <person name="Bhattacharya S.S."/>
            <person name="Shirouzu T."/>
            <person name="Yoshinaga Y."/>
            <person name="Martin F.M."/>
            <person name="Grigoriev I.V."/>
            <person name="Hibbett D.S."/>
        </authorList>
    </citation>
    <scope>NUCLEOTIDE SEQUENCE [LARGE SCALE GENOMIC DNA]</scope>
    <source>
        <strain evidence="14 15">HHB10207 ss-3</strain>
    </source>
</reference>
<dbReference type="EMBL" id="KV428013">
    <property type="protein sequence ID" value="KZT42451.1"/>
    <property type="molecule type" value="Genomic_DNA"/>
</dbReference>
<evidence type="ECO:0000256" key="3">
    <source>
        <dbReference type="ARBA" id="ARBA00018691"/>
    </source>
</evidence>
<evidence type="ECO:0000259" key="12">
    <source>
        <dbReference type="Pfam" id="PF08172"/>
    </source>
</evidence>
<keyword evidence="8 10" id="KW-0175">Coiled coil</keyword>
<evidence type="ECO:0000256" key="5">
    <source>
        <dbReference type="ARBA" id="ARBA00022692"/>
    </source>
</evidence>
<keyword evidence="15" id="KW-1185">Reference proteome</keyword>
<evidence type="ECO:0000256" key="11">
    <source>
        <dbReference type="SAM" id="MobiDB-lite"/>
    </source>
</evidence>
<dbReference type="OrthoDB" id="10257567at2759"/>
<keyword evidence="6" id="KW-1133">Transmembrane helix</keyword>
<dbReference type="AlphaFoldDB" id="A0A166H8R5"/>
<evidence type="ECO:0000256" key="1">
    <source>
        <dbReference type="ARBA" id="ARBA00004409"/>
    </source>
</evidence>
<accession>A0A166H8R5</accession>
<evidence type="ECO:0000313" key="15">
    <source>
        <dbReference type="Proteomes" id="UP000076798"/>
    </source>
</evidence>
<feature type="region of interest" description="Disordered" evidence="11">
    <location>
        <begin position="168"/>
        <end position="190"/>
    </location>
</feature>
<dbReference type="Pfam" id="PF08172">
    <property type="entry name" value="CASP_C"/>
    <property type="match status" value="1"/>
</dbReference>
<evidence type="ECO:0000256" key="10">
    <source>
        <dbReference type="SAM" id="Coils"/>
    </source>
</evidence>
<gene>
    <name evidence="14" type="ORF">SISSUDRAFT_1041408</name>
</gene>
<proteinExistence type="inferred from homology"/>
<dbReference type="InterPro" id="IPR057476">
    <property type="entry name" value="Cux_N"/>
</dbReference>
<dbReference type="STRING" id="1314776.A0A166H8R5"/>
<feature type="coiled-coil region" evidence="10">
    <location>
        <begin position="274"/>
        <end position="376"/>
    </location>
</feature>
<evidence type="ECO:0000256" key="6">
    <source>
        <dbReference type="ARBA" id="ARBA00022989"/>
    </source>
</evidence>
<dbReference type="PANTHER" id="PTHR14043">
    <property type="entry name" value="CCAAT DISPLACEMENT PROTEIN-RELATED"/>
    <property type="match status" value="1"/>
</dbReference>
<evidence type="ECO:0000256" key="7">
    <source>
        <dbReference type="ARBA" id="ARBA00023034"/>
    </source>
</evidence>
<evidence type="ECO:0000256" key="4">
    <source>
        <dbReference type="ARBA" id="ARBA00022448"/>
    </source>
</evidence>
<feature type="region of interest" description="Disordered" evidence="11">
    <location>
        <begin position="404"/>
        <end position="435"/>
    </location>
</feature>
<feature type="coiled-coil region" evidence="10">
    <location>
        <begin position="460"/>
        <end position="494"/>
    </location>
</feature>
<feature type="region of interest" description="Disordered" evidence="11">
    <location>
        <begin position="499"/>
        <end position="543"/>
    </location>
</feature>
<feature type="coiled-coil region" evidence="10">
    <location>
        <begin position="95"/>
        <end position="122"/>
    </location>
</feature>
<keyword evidence="7" id="KW-0333">Golgi apparatus</keyword>
<keyword evidence="4" id="KW-0813">Transport</keyword>
<protein>
    <recommendedName>
        <fullName evidence="3">Protein CASP</fullName>
    </recommendedName>
</protein>
<keyword evidence="9" id="KW-0472">Membrane</keyword>
<evidence type="ECO:0000256" key="9">
    <source>
        <dbReference type="ARBA" id="ARBA00023136"/>
    </source>
</evidence>
<dbReference type="PANTHER" id="PTHR14043:SF2">
    <property type="entry name" value="HOMEOBOX PROTEIN CUT"/>
    <property type="match status" value="1"/>
</dbReference>
<feature type="compositionally biased region" description="Polar residues" evidence="11">
    <location>
        <begin position="499"/>
        <end position="510"/>
    </location>
</feature>
<comment type="similarity">
    <text evidence="2">Belongs to the CASP family.</text>
</comment>
<evidence type="ECO:0000313" key="14">
    <source>
        <dbReference type="EMBL" id="KZT42451.1"/>
    </source>
</evidence>
<dbReference type="Pfam" id="PF25398">
    <property type="entry name" value="CUX1_N"/>
    <property type="match status" value="1"/>
</dbReference>
<keyword evidence="5" id="KW-0812">Transmembrane</keyword>
<comment type="subcellular location">
    <subcellularLocation>
        <location evidence="1">Golgi apparatus membrane</location>
        <topology evidence="1">Single-pass type IV membrane protein</topology>
    </subcellularLocation>
</comment>
<name>A0A166H8R5_9AGAM</name>
<sequence length="714" mass="80798">MTCLEQPRTLMVAEDGSKIRCARVRDWKETSSMSSEHSFADALALWKEINLTDLQKTLDAQGIELVENQKESVVGRKGLADRTKEFKKIPDEEKLNAIKGLLKAYQTEIDSLTRRCKFSENAFLSVYKVFAEAPDPYPLLELAVDQTVKVSQVSSLESEIARLREENAELKKKADAQSSTEKERKKAEKRVETLEEKMEVMIAERVAVKENEMHATYDERLMNYQEREKDFIRQVELAKSQLRDLRTSNESKDAKLLNHSERQDQETVARLAELDLIVADLERANTRVAAVERRNEILRAELEASRAGIDTAAVERIKTFESTIESLENSQEQLSRALDNQRDIAADAERQLTRKIEALERDVSSKASEIENLKRKISRFSDYDEIKRELEIMKFVEFAGADINDSEDDIDGDQNQDDGLRLPNPNSSKQSDGQNKSLEVLLASKNKRMLDELTKFRVLHGELEASLARISTELEEHKAELQKQKELNEKLELDLLQVHKSSTPPDSNGELNLLGGRGTPDVSSTRSPGEDDRTLNHSPIPFTSSAETSILPIVTSQRDRFRQRNAELEEQLRKQLAVISELRAESKTLQGDNLKLYEKVRYMQSYRDDGAGPSKVALDALNIGSGDDLGKYKSRYEEAMNPFAAFQSREASRAVQALNPVEGAVLALTRHILGSRRARITFICYATALHVLVIFTTYESALGSDRSKAIPYGN</sequence>
<organism evidence="14 15">
    <name type="scientific">Sistotremastrum suecicum HHB10207 ss-3</name>
    <dbReference type="NCBI Taxonomy" id="1314776"/>
    <lineage>
        <taxon>Eukaryota</taxon>
        <taxon>Fungi</taxon>
        <taxon>Dikarya</taxon>
        <taxon>Basidiomycota</taxon>
        <taxon>Agaricomycotina</taxon>
        <taxon>Agaricomycetes</taxon>
        <taxon>Sistotremastrales</taxon>
        <taxon>Sistotremastraceae</taxon>
        <taxon>Sistotremastrum</taxon>
    </lineage>
</organism>
<feature type="compositionally biased region" description="Polar residues" evidence="11">
    <location>
        <begin position="424"/>
        <end position="435"/>
    </location>
</feature>
<feature type="coiled-coil region" evidence="10">
    <location>
        <begin position="558"/>
        <end position="585"/>
    </location>
</feature>
<dbReference type="Proteomes" id="UP000076798">
    <property type="component" value="Unassembled WGS sequence"/>
</dbReference>
<evidence type="ECO:0000259" key="13">
    <source>
        <dbReference type="Pfam" id="PF25398"/>
    </source>
</evidence>
<evidence type="ECO:0000256" key="2">
    <source>
        <dbReference type="ARBA" id="ARBA00006415"/>
    </source>
</evidence>
<feature type="domain" description="Cux N-terminal" evidence="13">
    <location>
        <begin position="33"/>
        <end position="147"/>
    </location>
</feature>
<feature type="compositionally biased region" description="Acidic residues" evidence="11">
    <location>
        <begin position="404"/>
        <end position="416"/>
    </location>
</feature>
<feature type="domain" description="CASP C-terminal" evidence="12">
    <location>
        <begin position="470"/>
        <end position="700"/>
    </location>
</feature>
<dbReference type="GO" id="GO:0000139">
    <property type="term" value="C:Golgi membrane"/>
    <property type="evidence" value="ECO:0007669"/>
    <property type="project" value="UniProtKB-SubCell"/>
</dbReference>
<dbReference type="InterPro" id="IPR012955">
    <property type="entry name" value="CASP_C"/>
</dbReference>
<dbReference type="GO" id="GO:0006891">
    <property type="term" value="P:intra-Golgi vesicle-mediated transport"/>
    <property type="evidence" value="ECO:0007669"/>
    <property type="project" value="InterPro"/>
</dbReference>